<evidence type="ECO:0000256" key="1">
    <source>
        <dbReference type="ARBA" id="ARBA00004370"/>
    </source>
</evidence>
<feature type="region of interest" description="Disordered" evidence="3">
    <location>
        <begin position="1"/>
        <end position="22"/>
    </location>
</feature>
<dbReference type="PANTHER" id="PTHR37042">
    <property type="entry name" value="OUTER MEMBRANE PROTEIN RV1973"/>
    <property type="match status" value="1"/>
</dbReference>
<organism evidence="5 6">
    <name type="scientific">Rhodococcus maanshanensis</name>
    <dbReference type="NCBI Taxonomy" id="183556"/>
    <lineage>
        <taxon>Bacteria</taxon>
        <taxon>Bacillati</taxon>
        <taxon>Actinomycetota</taxon>
        <taxon>Actinomycetes</taxon>
        <taxon>Mycobacteriales</taxon>
        <taxon>Nocardiaceae</taxon>
        <taxon>Rhodococcus</taxon>
    </lineage>
</organism>
<sequence length="182" mass="19250">MARDPGTPDPAGVTSPAAAAGSRPRRALAAGTALLAVVAVLLATACGVMLWQHRSATELQSQRETFLRVAREGALNLTTIDHNDAEAAVQRVLDGATGEFYDDFERRSQGFITVVRDAKVTTVGESAVAGIETEAGDSATVLVQVSSRVSNGTGAKDQQRVQRLRVTVDGERSKISRVEYLA</sequence>
<accession>A0A1H7JUV8</accession>
<dbReference type="EMBL" id="FOAW01000003">
    <property type="protein sequence ID" value="SEK78363.1"/>
    <property type="molecule type" value="Genomic_DNA"/>
</dbReference>
<gene>
    <name evidence="5" type="ORF">SAMN05444583_103306</name>
</gene>
<keyword evidence="2 4" id="KW-0472">Membrane</keyword>
<evidence type="ECO:0000256" key="2">
    <source>
        <dbReference type="ARBA" id="ARBA00023136"/>
    </source>
</evidence>
<protein>
    <submittedName>
        <fullName evidence="5">Mce-associated membrane protein</fullName>
    </submittedName>
</protein>
<proteinExistence type="predicted"/>
<dbReference type="PANTHER" id="PTHR37042:SF4">
    <property type="entry name" value="OUTER MEMBRANE PROTEIN RV1973"/>
    <property type="match status" value="1"/>
</dbReference>
<evidence type="ECO:0000256" key="3">
    <source>
        <dbReference type="SAM" id="MobiDB-lite"/>
    </source>
</evidence>
<dbReference type="AlphaFoldDB" id="A0A1H7JUV8"/>
<name>A0A1H7JUV8_9NOCA</name>
<dbReference type="OrthoDB" id="4774723at2"/>
<comment type="subcellular location">
    <subcellularLocation>
        <location evidence="1">Membrane</location>
    </subcellularLocation>
</comment>
<dbReference type="RefSeq" id="WP_072750967.1">
    <property type="nucleotide sequence ID" value="NZ_FOAW01000003.1"/>
</dbReference>
<keyword evidence="4" id="KW-1133">Transmembrane helix</keyword>
<feature type="transmembrane region" description="Helical" evidence="4">
    <location>
        <begin position="27"/>
        <end position="51"/>
    </location>
</feature>
<reference evidence="6" key="1">
    <citation type="submission" date="2016-10" db="EMBL/GenBank/DDBJ databases">
        <authorList>
            <person name="Varghese N."/>
            <person name="Submissions S."/>
        </authorList>
    </citation>
    <scope>NUCLEOTIDE SEQUENCE [LARGE SCALE GENOMIC DNA]</scope>
    <source>
        <strain evidence="6">DSM 44675</strain>
    </source>
</reference>
<dbReference type="GO" id="GO:0016020">
    <property type="term" value="C:membrane"/>
    <property type="evidence" value="ECO:0007669"/>
    <property type="project" value="UniProtKB-SubCell"/>
</dbReference>
<evidence type="ECO:0000256" key="4">
    <source>
        <dbReference type="SAM" id="Phobius"/>
    </source>
</evidence>
<evidence type="ECO:0000313" key="6">
    <source>
        <dbReference type="Proteomes" id="UP000198677"/>
    </source>
</evidence>
<evidence type="ECO:0000313" key="5">
    <source>
        <dbReference type="EMBL" id="SEK78363.1"/>
    </source>
</evidence>
<dbReference type="Proteomes" id="UP000198677">
    <property type="component" value="Unassembled WGS sequence"/>
</dbReference>
<keyword evidence="6" id="KW-1185">Reference proteome</keyword>
<keyword evidence="4" id="KW-0812">Transmembrane</keyword>